<accession>A0A0E0NEV6</accession>
<evidence type="ECO:0008006" key="13">
    <source>
        <dbReference type="Google" id="ProtNLM"/>
    </source>
</evidence>
<evidence type="ECO:0000259" key="9">
    <source>
        <dbReference type="Pfam" id="PF23559"/>
    </source>
</evidence>
<feature type="domain" description="Disease resistance R13L4/SHOC-2-like LRR" evidence="10">
    <location>
        <begin position="1587"/>
        <end position="1812"/>
    </location>
</feature>
<evidence type="ECO:0000256" key="2">
    <source>
        <dbReference type="ARBA" id="ARBA00022614"/>
    </source>
</evidence>
<feature type="domain" description="Disease resistance N-terminal" evidence="8">
    <location>
        <begin position="902"/>
        <end position="972"/>
    </location>
</feature>
<dbReference type="SUPFAM" id="SSF52540">
    <property type="entry name" value="P-loop containing nucleoside triphosphate hydrolases"/>
    <property type="match status" value="2"/>
</dbReference>
<dbReference type="InterPro" id="IPR058922">
    <property type="entry name" value="WHD_DRP"/>
</dbReference>
<dbReference type="Gene3D" id="3.40.50.300">
    <property type="entry name" value="P-loop containing nucleotide triphosphate hydrolases"/>
    <property type="match status" value="2"/>
</dbReference>
<dbReference type="Gene3D" id="1.10.10.10">
    <property type="entry name" value="Winged helix-like DNA-binding domain superfamily/Winged helix DNA-binding domain"/>
    <property type="match status" value="1"/>
</dbReference>
<dbReference type="InterPro" id="IPR055414">
    <property type="entry name" value="LRR_R13L4/SHOC2-like"/>
</dbReference>
<comment type="similarity">
    <text evidence="1">Belongs to the disease resistance NB-LRR family.</text>
</comment>
<dbReference type="EnsemblPlants" id="ORUFI02G17250.1">
    <property type="protein sequence ID" value="ORUFI02G17250.1"/>
    <property type="gene ID" value="ORUFI02G17250"/>
</dbReference>
<dbReference type="Gene3D" id="1.10.8.430">
    <property type="entry name" value="Helical domain of apoptotic protease-activating factors"/>
    <property type="match status" value="2"/>
</dbReference>
<feature type="domain" description="Disease resistance protein winged helix" evidence="9">
    <location>
        <begin position="1284"/>
        <end position="1350"/>
    </location>
</feature>
<evidence type="ECO:0000256" key="6">
    <source>
        <dbReference type="ARBA" id="ARBA00023054"/>
    </source>
</evidence>
<dbReference type="HOGENOM" id="CLU_000837_21_3_1"/>
<feature type="domain" description="Disease resistance protein winged helix" evidence="9">
    <location>
        <begin position="276"/>
        <end position="320"/>
    </location>
</feature>
<keyword evidence="4" id="KW-0547">Nucleotide-binding</keyword>
<dbReference type="Gramene" id="ORUFI02G17250.1">
    <property type="protein sequence ID" value="ORUFI02G17250.1"/>
    <property type="gene ID" value="ORUFI02G17250"/>
</dbReference>
<reference evidence="12" key="1">
    <citation type="submission" date="2013-06" db="EMBL/GenBank/DDBJ databases">
        <authorList>
            <person name="Zhao Q."/>
        </authorList>
    </citation>
    <scope>NUCLEOTIDE SEQUENCE</scope>
    <source>
        <strain evidence="12">cv. W1943</strain>
    </source>
</reference>
<keyword evidence="6" id="KW-0175">Coiled coil</keyword>
<feature type="domain" description="Disease resistance R13L4/SHOC-2-like LRR" evidence="10">
    <location>
        <begin position="1398"/>
        <end position="1501"/>
    </location>
</feature>
<evidence type="ECO:0000256" key="1">
    <source>
        <dbReference type="ARBA" id="ARBA00008894"/>
    </source>
</evidence>
<dbReference type="eggNOG" id="KOG4658">
    <property type="taxonomic scope" value="Eukaryota"/>
</dbReference>
<dbReference type="Pfam" id="PF18052">
    <property type="entry name" value="Rx_N"/>
    <property type="match status" value="1"/>
</dbReference>
<dbReference type="InterPro" id="IPR002182">
    <property type="entry name" value="NB-ARC"/>
</dbReference>
<proteinExistence type="inferred from homology"/>
<dbReference type="STRING" id="4529.A0A0E0NEV6"/>
<dbReference type="InterPro" id="IPR044974">
    <property type="entry name" value="Disease_R_plants"/>
</dbReference>
<dbReference type="Gene3D" id="1.20.5.4130">
    <property type="match status" value="1"/>
</dbReference>
<dbReference type="SUPFAM" id="SSF52058">
    <property type="entry name" value="L domain-like"/>
    <property type="match status" value="2"/>
</dbReference>
<dbReference type="InterPro" id="IPR042197">
    <property type="entry name" value="Apaf_helical"/>
</dbReference>
<keyword evidence="5" id="KW-0611">Plant defense</keyword>
<evidence type="ECO:0000313" key="12">
    <source>
        <dbReference type="Proteomes" id="UP000008022"/>
    </source>
</evidence>
<dbReference type="InterPro" id="IPR041118">
    <property type="entry name" value="Rx_N"/>
</dbReference>
<keyword evidence="3" id="KW-0677">Repeat</keyword>
<evidence type="ECO:0000256" key="4">
    <source>
        <dbReference type="ARBA" id="ARBA00022741"/>
    </source>
</evidence>
<organism evidence="11 12">
    <name type="scientific">Oryza rufipogon</name>
    <name type="common">Brownbeard rice</name>
    <name type="synonym">Asian wild rice</name>
    <dbReference type="NCBI Taxonomy" id="4529"/>
    <lineage>
        <taxon>Eukaryota</taxon>
        <taxon>Viridiplantae</taxon>
        <taxon>Streptophyta</taxon>
        <taxon>Embryophyta</taxon>
        <taxon>Tracheophyta</taxon>
        <taxon>Spermatophyta</taxon>
        <taxon>Magnoliopsida</taxon>
        <taxon>Liliopsida</taxon>
        <taxon>Poales</taxon>
        <taxon>Poaceae</taxon>
        <taxon>BOP clade</taxon>
        <taxon>Oryzoideae</taxon>
        <taxon>Oryzeae</taxon>
        <taxon>Oryzinae</taxon>
        <taxon>Oryza</taxon>
    </lineage>
</organism>
<dbReference type="Gene3D" id="3.80.10.10">
    <property type="entry name" value="Ribonuclease Inhibitor"/>
    <property type="match status" value="3"/>
</dbReference>
<dbReference type="PRINTS" id="PR00364">
    <property type="entry name" value="DISEASERSIST"/>
</dbReference>
<keyword evidence="2" id="KW-0433">Leucine-rich repeat</keyword>
<dbReference type="InterPro" id="IPR036388">
    <property type="entry name" value="WH-like_DNA-bd_sf"/>
</dbReference>
<feature type="domain" description="NB-ARC" evidence="7">
    <location>
        <begin position="8"/>
        <end position="166"/>
    </location>
</feature>
<dbReference type="GO" id="GO:0043531">
    <property type="term" value="F:ADP binding"/>
    <property type="evidence" value="ECO:0007669"/>
    <property type="project" value="InterPro"/>
</dbReference>
<evidence type="ECO:0000259" key="10">
    <source>
        <dbReference type="Pfam" id="PF23598"/>
    </source>
</evidence>
<dbReference type="InterPro" id="IPR027417">
    <property type="entry name" value="P-loop_NTPase"/>
</dbReference>
<dbReference type="GO" id="GO:0098542">
    <property type="term" value="P:defense response to other organism"/>
    <property type="evidence" value="ECO:0007669"/>
    <property type="project" value="TreeGrafter"/>
</dbReference>
<dbReference type="Pfam" id="PF23598">
    <property type="entry name" value="LRR_14"/>
    <property type="match status" value="3"/>
</dbReference>
<keyword evidence="12" id="KW-1185">Reference proteome</keyword>
<dbReference type="PANTHER" id="PTHR23155">
    <property type="entry name" value="DISEASE RESISTANCE PROTEIN RP"/>
    <property type="match status" value="1"/>
</dbReference>
<dbReference type="Pfam" id="PF23559">
    <property type="entry name" value="WHD_DRP"/>
    <property type="match status" value="2"/>
</dbReference>
<name>A0A0E0NEV6_ORYRU</name>
<dbReference type="InterPro" id="IPR032675">
    <property type="entry name" value="LRR_dom_sf"/>
</dbReference>
<feature type="domain" description="Disease resistance R13L4/SHOC-2-like LRR" evidence="10">
    <location>
        <begin position="526"/>
        <end position="752"/>
    </location>
</feature>
<sequence>MEKSHLIQLVSQDGENHHIISIWGMIGVGKTSFIRSVYESEEITSMFEQCAWVTVSHPFNLHNFITSLAHELDSNDFSVLGNGLQKSEESIKASKRRCLLVLDDVSSIEEWSLIKPHLPSETNTKIIVTTREASIAEHCSMTCKNIYKLEGLKEDAALALFKNKAFLLVFVDGSNIDLDLDMTTQAKLIIKECDGHPLAITNIVGFLARKQKTATEWKKLNDDFSSGSVSKENLEMISTGLEPSYDDFSYHLKLCLLYLSVFPKGHNIRRKRITHSLSAEEVGESYFAELINRSIIQPSEPIPHNAGNIEYCRVHNLMHKISVSKSMEENHGFVLEVSSNNEGIVRNLSIINVGETNKNVLKCVDLTHVRLVTIFGEWRASLDFRKMRMLRILDLEGTSGLKDRDLSQIGNFLHLSGTSIIKLPKIITKLKKLHYLRAGNIPKDDATSSIELKESSDLSKMEHEPIDDLEIPDVEAKSVQFGMEVLDRTTSYCTITMQNTDYVKKRDIFHKYCKVLLPSILQELDMYGVKAPKGIGQLNDLHTLGVVNVVTGKVILRELEKLKKLHKLGLMGINKKNSQVVLSVIANLALLHSLSLQAEGEPGLQGCLDHTFAPLSKLQSLKIYGNLVTLPTWITQIQNLTKLKLRSTQLKLDLFLEVLGKLPHLAILRLWMNSFQSKELCFNFQQGTFLSLVVMELKDQGGLKSLTFMQGAMPRLELLQIDNCIHIDENGLSGVSSLPSLREVMLKGDHNEELMKNLCDQITLNQNQPVMDGVYVCVGGEGVQMLGQVLQRLRPATAAVRRRRGAAEWEEAKRDEGLGRVDRDLSQIGNFLHLRYLSLRGCADIYHLPNSLGNLWDIQASHHHQNATMAAGGIELVTLLGPSISLTSIALSELHRTRAKKKVSDTVEKDLAFIKKEFEMMQPFLVDAAAESAATTTASFKAWFRRIRDLAHDAEDTIHEFFLHVEKPPRTTSSKLLLPLDTITKRMATLRSEIEHVKGNGIYANMISNFHTAAVPPQSNTRTIVAASRSSPLIGRESEKSHLIQLISQDQEQCQIISIWGMIGIGKTSLIRSVYESEEISNMFEQRAWVTISHPFNLHEFVTSLTQELYAHNFVVLGNESTKNEEAIKASNRRRCFIVIDDVLSIEEWNMIQPHLPEETNTHIVVITNDASIAEHCSTAYKYIYKLESLMENAAFALFKNKVFMDSANIELHLDMETQAKLIIRECDGHPLALTNIAGFLARRPKTAMEWKKLNDNFSARSRSNKSLGMINTTLALSYDNLPYHLKRRRLVRRWVAEGYTSKTHNLSAEEVGENYFLELINRSIIQPSKTIAHNAGNIEYCRVHNLIHKISISKSMEENHGFVLDNSSNDQGTIRHVSIINTSETDKNTLKDADLSHVRSVTVFGEWREYLDSSKMRLLRVLDLEGTSGLKDHDLEQIGNFLHLKYFSLRGCADINQLPDSLGSLWDLQVLDVSGTNIIKLPKTIIKLKMLQYLRAGKVPKDDLLSSLDLKESSDLSKMVHEAIDGVELPDVVAKSVQFGTTALDMTAAYCTKIVQNTNNIKKHDIFHKYCNVLLPSILWGLDMHGVEAPDGIGQLNDLQTLGVVNVAVRKAILRELEKLTKLHKLGLTGVNKENSQAVMSVIANLSLLHSLSLRAEGDQGLQGCLDHKFSPPSKLQSLKIYGNLVTLPTWITQLQNLAKLKLRSTQLKLALSLEVLGKLPHLAILRLWKNSFKSKELIFLFQQGTFPSLLLLEIKDIDGLKSLSFTQGAMPRLELLHTDNCIHIDNNGFSGVSSLPSLKEVMLKGDYNDKLLKNLRNQLALNQNQPVLKGA</sequence>
<evidence type="ECO:0000313" key="11">
    <source>
        <dbReference type="EnsemblPlants" id="ORUFI02G17250.1"/>
    </source>
</evidence>
<feature type="domain" description="NB-ARC" evidence="7">
    <location>
        <begin position="1038"/>
        <end position="1207"/>
    </location>
</feature>
<reference evidence="11" key="2">
    <citation type="submission" date="2015-06" db="UniProtKB">
        <authorList>
            <consortium name="EnsemblPlants"/>
        </authorList>
    </citation>
    <scope>IDENTIFICATION</scope>
</reference>
<evidence type="ECO:0000256" key="3">
    <source>
        <dbReference type="ARBA" id="ARBA00022737"/>
    </source>
</evidence>
<evidence type="ECO:0000259" key="8">
    <source>
        <dbReference type="Pfam" id="PF18052"/>
    </source>
</evidence>
<dbReference type="PANTHER" id="PTHR23155:SF1114">
    <property type="entry name" value="OS02G0475500 PROTEIN"/>
    <property type="match status" value="1"/>
</dbReference>
<dbReference type="Proteomes" id="UP000008022">
    <property type="component" value="Unassembled WGS sequence"/>
</dbReference>
<evidence type="ECO:0000259" key="7">
    <source>
        <dbReference type="Pfam" id="PF00931"/>
    </source>
</evidence>
<protein>
    <recommendedName>
        <fullName evidence="13">NB-ARC domain-containing protein</fullName>
    </recommendedName>
</protein>
<evidence type="ECO:0000256" key="5">
    <source>
        <dbReference type="ARBA" id="ARBA00022821"/>
    </source>
</evidence>
<dbReference type="Pfam" id="PF00931">
    <property type="entry name" value="NB-ARC"/>
    <property type="match status" value="2"/>
</dbReference>